<reference evidence="1" key="3">
    <citation type="submission" date="2022-06" db="UniProtKB">
        <authorList>
            <consortium name="EnsemblPlants"/>
        </authorList>
    </citation>
    <scope>IDENTIFICATION</scope>
</reference>
<dbReference type="AlphaFoldDB" id="A0A8R7QTH7"/>
<sequence length="256" mass="27534">MPLTTRSIHAKASLAHVPPPTVRPQLYCTCMRLHRSILWSFDTSPRCKAADALADLLSRYRFTCLGSSYVRAHHGHTPHQLTKLRSAQLRSPLLYRALDSPGCDRDGGHQHLRGAPAPVDAIPCDVLHAARAAGLLPGLRGGHRAGGASGGRGLHRHVLWRARGRPGAHRGVLRLWPRVPGAGRGTRRGVRLREAVAAMALVERVSPDRQARGQAAARGGGACRAAAAGAMKCSLSCRSSGSCWRVLVQCRLRLAQ</sequence>
<evidence type="ECO:0000313" key="1">
    <source>
        <dbReference type="EnsemblPlants" id="TuG1812G0600003039.01.T01.cds463072"/>
    </source>
</evidence>
<name>A0A8R7QTH7_TRIUA</name>
<dbReference type="Gramene" id="TuG1812G0600003039.01.T01">
    <property type="protein sequence ID" value="TuG1812G0600003039.01.T01.cds463072"/>
    <property type="gene ID" value="TuG1812G0600003039.01"/>
</dbReference>
<keyword evidence="2" id="KW-1185">Reference proteome</keyword>
<organism evidence="1 2">
    <name type="scientific">Triticum urartu</name>
    <name type="common">Red wild einkorn</name>
    <name type="synonym">Crithodium urartu</name>
    <dbReference type="NCBI Taxonomy" id="4572"/>
    <lineage>
        <taxon>Eukaryota</taxon>
        <taxon>Viridiplantae</taxon>
        <taxon>Streptophyta</taxon>
        <taxon>Embryophyta</taxon>
        <taxon>Tracheophyta</taxon>
        <taxon>Spermatophyta</taxon>
        <taxon>Magnoliopsida</taxon>
        <taxon>Liliopsida</taxon>
        <taxon>Poales</taxon>
        <taxon>Poaceae</taxon>
        <taxon>BOP clade</taxon>
        <taxon>Pooideae</taxon>
        <taxon>Triticodae</taxon>
        <taxon>Triticeae</taxon>
        <taxon>Triticinae</taxon>
        <taxon>Triticum</taxon>
    </lineage>
</organism>
<accession>A0A8R7QTH7</accession>
<protein>
    <submittedName>
        <fullName evidence="1">Uncharacterized protein</fullName>
    </submittedName>
</protein>
<reference evidence="2" key="1">
    <citation type="journal article" date="2013" name="Nature">
        <title>Draft genome of the wheat A-genome progenitor Triticum urartu.</title>
        <authorList>
            <person name="Ling H.Q."/>
            <person name="Zhao S."/>
            <person name="Liu D."/>
            <person name="Wang J."/>
            <person name="Sun H."/>
            <person name="Zhang C."/>
            <person name="Fan H."/>
            <person name="Li D."/>
            <person name="Dong L."/>
            <person name="Tao Y."/>
            <person name="Gao C."/>
            <person name="Wu H."/>
            <person name="Li Y."/>
            <person name="Cui Y."/>
            <person name="Guo X."/>
            <person name="Zheng S."/>
            <person name="Wang B."/>
            <person name="Yu K."/>
            <person name="Liang Q."/>
            <person name="Yang W."/>
            <person name="Lou X."/>
            <person name="Chen J."/>
            <person name="Feng M."/>
            <person name="Jian J."/>
            <person name="Zhang X."/>
            <person name="Luo G."/>
            <person name="Jiang Y."/>
            <person name="Liu J."/>
            <person name="Wang Z."/>
            <person name="Sha Y."/>
            <person name="Zhang B."/>
            <person name="Wu H."/>
            <person name="Tang D."/>
            <person name="Shen Q."/>
            <person name="Xue P."/>
            <person name="Zou S."/>
            <person name="Wang X."/>
            <person name="Liu X."/>
            <person name="Wang F."/>
            <person name="Yang Y."/>
            <person name="An X."/>
            <person name="Dong Z."/>
            <person name="Zhang K."/>
            <person name="Zhang X."/>
            <person name="Luo M.C."/>
            <person name="Dvorak J."/>
            <person name="Tong Y."/>
            <person name="Wang J."/>
            <person name="Yang H."/>
            <person name="Li Z."/>
            <person name="Wang D."/>
            <person name="Zhang A."/>
            <person name="Wang J."/>
        </authorList>
    </citation>
    <scope>NUCLEOTIDE SEQUENCE</scope>
    <source>
        <strain evidence="2">cv. G1812</strain>
    </source>
</reference>
<proteinExistence type="predicted"/>
<dbReference type="Proteomes" id="UP000015106">
    <property type="component" value="Chromosome 6"/>
</dbReference>
<evidence type="ECO:0000313" key="2">
    <source>
        <dbReference type="Proteomes" id="UP000015106"/>
    </source>
</evidence>
<dbReference type="EnsemblPlants" id="TuG1812G0600003039.01.T01">
    <property type="protein sequence ID" value="TuG1812G0600003039.01.T01.cds463072"/>
    <property type="gene ID" value="TuG1812G0600003039.01"/>
</dbReference>
<reference evidence="1" key="2">
    <citation type="submission" date="2018-03" db="EMBL/GenBank/DDBJ databases">
        <title>The Triticum urartu genome reveals the dynamic nature of wheat genome evolution.</title>
        <authorList>
            <person name="Ling H."/>
            <person name="Ma B."/>
            <person name="Shi X."/>
            <person name="Liu H."/>
            <person name="Dong L."/>
            <person name="Sun H."/>
            <person name="Cao Y."/>
            <person name="Gao Q."/>
            <person name="Zheng S."/>
            <person name="Li Y."/>
            <person name="Yu Y."/>
            <person name="Du H."/>
            <person name="Qi M."/>
            <person name="Li Y."/>
            <person name="Yu H."/>
            <person name="Cui Y."/>
            <person name="Wang N."/>
            <person name="Chen C."/>
            <person name="Wu H."/>
            <person name="Zhao Y."/>
            <person name="Zhang J."/>
            <person name="Li Y."/>
            <person name="Zhou W."/>
            <person name="Zhang B."/>
            <person name="Hu W."/>
            <person name="Eijk M."/>
            <person name="Tang J."/>
            <person name="Witsenboer H."/>
            <person name="Zhao S."/>
            <person name="Li Z."/>
            <person name="Zhang A."/>
            <person name="Wang D."/>
            <person name="Liang C."/>
        </authorList>
    </citation>
    <scope>NUCLEOTIDE SEQUENCE [LARGE SCALE GENOMIC DNA]</scope>
    <source>
        <strain evidence="1">cv. G1812</strain>
    </source>
</reference>